<dbReference type="EMBL" id="JAZDDG010000011">
    <property type="protein sequence ID" value="MEE1978244.1"/>
    <property type="molecule type" value="Genomic_DNA"/>
</dbReference>
<protein>
    <submittedName>
        <fullName evidence="1">Uncharacterized protein</fullName>
    </submittedName>
</protein>
<keyword evidence="2" id="KW-1185">Reference proteome</keyword>
<gene>
    <name evidence="1" type="ORF">V1I91_19360</name>
</gene>
<comment type="caution">
    <text evidence="1">The sequence shown here is derived from an EMBL/GenBank/DDBJ whole genome shotgun (WGS) entry which is preliminary data.</text>
</comment>
<evidence type="ECO:0000313" key="1">
    <source>
        <dbReference type="EMBL" id="MEE1978244.1"/>
    </source>
</evidence>
<organism evidence="1 2">
    <name type="scientific">Maribacter cobaltidurans</name>
    <dbReference type="NCBI Taxonomy" id="1178778"/>
    <lineage>
        <taxon>Bacteria</taxon>
        <taxon>Pseudomonadati</taxon>
        <taxon>Bacteroidota</taxon>
        <taxon>Flavobacteriia</taxon>
        <taxon>Flavobacteriales</taxon>
        <taxon>Flavobacteriaceae</taxon>
        <taxon>Maribacter</taxon>
    </lineage>
</organism>
<dbReference type="Proteomes" id="UP001356308">
    <property type="component" value="Unassembled WGS sequence"/>
</dbReference>
<proteinExistence type="predicted"/>
<sequence length="497" mass="54749">MDIDLKEIKKVLRKNKESSYSFALFVYDASPYHIYNLVMQNDGKGKLEEAYVVGFEMLPEDMESFFMDGEDYGGFRSTFRFYSVASFFEDSKFNRVGKTGDCGTGTTGGNYSGDIGYNSPGTVLSHNYDGNNITTSFSYNTVSTTYYYNSTIVSNGTVSTVSTEATSGVVEVATSGPTAPVYTTYVPNGTTQVNVSYEAPNSSGPGATTEPCTSTNTVGPDGTWSGSLCATPSTNQNKSGITAYGDDCVSGSGTFAINTAAKPLHKLYYALNGSFTAGHFNWFTDPDHTERVDIAKEFVWFLIDNGNTEENINFVLTAISALMEGYRIDFENWSIIKGPSCESFDFYNVGTTGVQVPAINGIWDDVTKWGKFPGIGVAASYQTYYFHLPSYINKNLAAERSADALANAFFDMETWFRKQPCGQITTGVLAYKMDEFIKENFNEIGGQATRSAPLGWSGVVRQYIEDWSGMDNCYQNESLLLFFINFPNVLSRNENRP</sequence>
<name>A0ABU7IZ27_9FLAO</name>
<evidence type="ECO:0000313" key="2">
    <source>
        <dbReference type="Proteomes" id="UP001356308"/>
    </source>
</evidence>
<reference evidence="1 2" key="1">
    <citation type="submission" date="2024-01" db="EMBL/GenBank/DDBJ databases">
        <title>Maribacter spp. originated from different algae showed divergent polysaccharides utilization ability.</title>
        <authorList>
            <person name="Wang H."/>
            <person name="Wu Y."/>
        </authorList>
    </citation>
    <scope>NUCLEOTIDE SEQUENCE [LARGE SCALE GENOMIC DNA]</scope>
    <source>
        <strain evidence="1 2">PR1</strain>
    </source>
</reference>
<accession>A0ABU7IZ27</accession>